<organism evidence="8 9">
    <name type="scientific">Panagrellus redivivus</name>
    <name type="common">Microworm</name>
    <dbReference type="NCBI Taxonomy" id="6233"/>
    <lineage>
        <taxon>Eukaryota</taxon>
        <taxon>Metazoa</taxon>
        <taxon>Ecdysozoa</taxon>
        <taxon>Nematoda</taxon>
        <taxon>Chromadorea</taxon>
        <taxon>Rhabditida</taxon>
        <taxon>Tylenchina</taxon>
        <taxon>Panagrolaimomorpha</taxon>
        <taxon>Panagrolaimoidea</taxon>
        <taxon>Panagrolaimidae</taxon>
        <taxon>Panagrellus</taxon>
    </lineage>
</organism>
<accession>A0A7E4UN02</accession>
<dbReference type="PIRSF" id="PIRSF036492">
    <property type="entry name" value="ALDH"/>
    <property type="match status" value="1"/>
</dbReference>
<dbReference type="InterPro" id="IPR016161">
    <property type="entry name" value="Ald_DH/histidinol_DH"/>
</dbReference>
<evidence type="ECO:0000256" key="1">
    <source>
        <dbReference type="ARBA" id="ARBA00009986"/>
    </source>
</evidence>
<name>A0A7E4UN02_PANRE</name>
<dbReference type="SUPFAM" id="SSF53720">
    <property type="entry name" value="ALDH-like"/>
    <property type="match status" value="1"/>
</dbReference>
<dbReference type="GO" id="GO:0006081">
    <property type="term" value="P:aldehyde metabolic process"/>
    <property type="evidence" value="ECO:0007669"/>
    <property type="project" value="InterPro"/>
</dbReference>
<dbReference type="PANTHER" id="PTHR43570:SF16">
    <property type="entry name" value="ALDEHYDE DEHYDROGENASE TYPE III, ISOFORM Q"/>
    <property type="match status" value="1"/>
</dbReference>
<dbReference type="InterPro" id="IPR015590">
    <property type="entry name" value="Aldehyde_DH_dom"/>
</dbReference>
<sequence>MSSNQYNKLVNLQREYFNSGATASLNHRKNALRTLKKLVDTDGAELTAAVEKDLHRSPEFTKIIEMNAVNVEIDYFLDNIDEWAAPNYVEKTLGQILDTPMVVSDPKGVVLLLAPWNYPVNLVLMPLIPIIAAGNTVIIKPSELAVNTANAFERVFSKYFEKEFIAVVQGGIPETTELLKERYDHIVYTGCTPVAKIILAAAAKHITPCTLELGGKCPVIVCDDADIDITAKRLAWGKWMNNGQTCLAPDYVMVTPATKPKLVQALLSAVTSFYGSDAQKSSDFSRIINTRHFDRLNNIIKTSNGEILFQGGKPDRDDLFIPPTIIEATEDDSTMEDELFGPILPIITVQNLSEALSKIQSGEKPLAAYIFTRSNANVDRLLKETSSGGVTVNDVVFHMTVDTLPFGGVGSSGFGRYRGKFGFTEFTHPKAVLKRGFFGESLASARYPPMTPAKSKDLAKITGTRVAVPKVVSKYLPTLLVLVTGLILGVILQRFLN</sequence>
<dbReference type="InterPro" id="IPR016162">
    <property type="entry name" value="Ald_DH_N"/>
</dbReference>
<dbReference type="WBParaSite" id="Pan_g10431.t1">
    <property type="protein sequence ID" value="Pan_g10431.t1"/>
    <property type="gene ID" value="Pan_g10431"/>
</dbReference>
<keyword evidence="6" id="KW-1133">Transmembrane helix</keyword>
<evidence type="ECO:0000256" key="2">
    <source>
        <dbReference type="ARBA" id="ARBA00023002"/>
    </source>
</evidence>
<dbReference type="PANTHER" id="PTHR43570">
    <property type="entry name" value="ALDEHYDE DEHYDROGENASE"/>
    <property type="match status" value="1"/>
</dbReference>
<feature type="active site" evidence="5">
    <location>
        <position position="246"/>
    </location>
</feature>
<keyword evidence="3" id="KW-0520">NAD</keyword>
<feature type="transmembrane region" description="Helical" evidence="6">
    <location>
        <begin position="475"/>
        <end position="496"/>
    </location>
</feature>
<evidence type="ECO:0000313" key="9">
    <source>
        <dbReference type="WBParaSite" id="Pan_g10431.t1"/>
    </source>
</evidence>
<keyword evidence="2 4" id="KW-0560">Oxidoreductase</keyword>
<dbReference type="AlphaFoldDB" id="A0A7E4UN02"/>
<reference evidence="8" key="1">
    <citation type="journal article" date="2013" name="Genetics">
        <title>The draft genome and transcriptome of Panagrellus redivivus are shaped by the harsh demands of a free-living lifestyle.</title>
        <authorList>
            <person name="Srinivasan J."/>
            <person name="Dillman A.R."/>
            <person name="Macchietto M.G."/>
            <person name="Heikkinen L."/>
            <person name="Lakso M."/>
            <person name="Fracchia K.M."/>
            <person name="Antoshechkin I."/>
            <person name="Mortazavi A."/>
            <person name="Wong G."/>
            <person name="Sternberg P.W."/>
        </authorList>
    </citation>
    <scope>NUCLEOTIDE SEQUENCE [LARGE SCALE GENOMIC DNA]</scope>
    <source>
        <strain evidence="8">MT8872</strain>
    </source>
</reference>
<dbReference type="Proteomes" id="UP000492821">
    <property type="component" value="Unassembled WGS sequence"/>
</dbReference>
<evidence type="ECO:0000256" key="3">
    <source>
        <dbReference type="ARBA" id="ARBA00023027"/>
    </source>
</evidence>
<feature type="active site" evidence="5">
    <location>
        <position position="212"/>
    </location>
</feature>
<keyword evidence="6" id="KW-0812">Transmembrane</keyword>
<comment type="similarity">
    <text evidence="1 4">Belongs to the aldehyde dehydrogenase family.</text>
</comment>
<feature type="domain" description="Aldehyde dehydrogenase" evidence="7">
    <location>
        <begin position="3"/>
        <end position="432"/>
    </location>
</feature>
<evidence type="ECO:0000313" key="8">
    <source>
        <dbReference type="Proteomes" id="UP000492821"/>
    </source>
</evidence>
<reference evidence="9" key="2">
    <citation type="submission" date="2020-10" db="UniProtKB">
        <authorList>
            <consortium name="WormBaseParasite"/>
        </authorList>
    </citation>
    <scope>IDENTIFICATION</scope>
</reference>
<dbReference type="GO" id="GO:0004029">
    <property type="term" value="F:aldehyde dehydrogenase (NAD+) activity"/>
    <property type="evidence" value="ECO:0007669"/>
    <property type="project" value="TreeGrafter"/>
</dbReference>
<dbReference type="CDD" id="cd07087">
    <property type="entry name" value="ALDH_F3-13-14_CALDH-like"/>
    <property type="match status" value="1"/>
</dbReference>
<evidence type="ECO:0000256" key="5">
    <source>
        <dbReference type="PIRSR" id="PIRSR036492-1"/>
    </source>
</evidence>
<proteinExistence type="inferred from homology"/>
<evidence type="ECO:0000256" key="6">
    <source>
        <dbReference type="SAM" id="Phobius"/>
    </source>
</evidence>
<dbReference type="InterPro" id="IPR012394">
    <property type="entry name" value="Aldehyde_DH_NAD(P)"/>
</dbReference>
<keyword evidence="8" id="KW-1185">Reference proteome</keyword>
<protein>
    <recommendedName>
        <fullName evidence="4">Aldehyde dehydrogenase</fullName>
    </recommendedName>
</protein>
<evidence type="ECO:0000259" key="7">
    <source>
        <dbReference type="Pfam" id="PF00171"/>
    </source>
</evidence>
<dbReference type="Gene3D" id="3.40.605.10">
    <property type="entry name" value="Aldehyde Dehydrogenase, Chain A, domain 1"/>
    <property type="match status" value="1"/>
</dbReference>
<keyword evidence="6" id="KW-0472">Membrane</keyword>
<evidence type="ECO:0000256" key="4">
    <source>
        <dbReference type="PIRNR" id="PIRNR036492"/>
    </source>
</evidence>
<dbReference type="FunFam" id="3.40.605.10:FF:000004">
    <property type="entry name" value="Aldehyde dehydrogenase"/>
    <property type="match status" value="1"/>
</dbReference>
<dbReference type="Pfam" id="PF00171">
    <property type="entry name" value="Aldedh"/>
    <property type="match status" value="1"/>
</dbReference>
<dbReference type="GO" id="GO:0005737">
    <property type="term" value="C:cytoplasm"/>
    <property type="evidence" value="ECO:0007669"/>
    <property type="project" value="TreeGrafter"/>
</dbReference>
<dbReference type="Gene3D" id="3.40.309.10">
    <property type="entry name" value="Aldehyde Dehydrogenase, Chain A, domain 2"/>
    <property type="match status" value="1"/>
</dbReference>
<dbReference type="InterPro" id="IPR016163">
    <property type="entry name" value="Ald_DH_C"/>
</dbReference>
<dbReference type="FunFam" id="3.40.309.10:FF:000003">
    <property type="entry name" value="Aldehyde dehydrogenase"/>
    <property type="match status" value="1"/>
</dbReference>